<evidence type="ECO:0000256" key="1">
    <source>
        <dbReference type="SAM" id="MobiDB-lite"/>
    </source>
</evidence>
<feature type="compositionally biased region" description="Low complexity" evidence="1">
    <location>
        <begin position="127"/>
        <end position="142"/>
    </location>
</feature>
<sequence length="189" mass="19968">MSRSRRGSTPSSPAGPGGAASTSRDTPWWSGSPGWTRGRWPAWPASAPTRCAPPSARRTTWPSTCSTGCRAARCVRSWSCPSPSFRPTGRSSVWPAGSRAARGTTRISPPRPRAISAISWRTPGSATRSTGSRPPRSGRTRSCGARRPNASWPPCAPATSSGCRAAAPRAGWSSSTMPTWTPNRAPDRP</sequence>
<feature type="region of interest" description="Disordered" evidence="1">
    <location>
        <begin position="1"/>
        <end position="66"/>
    </location>
</feature>
<name>A0A645F2H5_9ZZZZ</name>
<feature type="compositionally biased region" description="Polar residues" evidence="1">
    <location>
        <begin position="57"/>
        <end position="66"/>
    </location>
</feature>
<protein>
    <submittedName>
        <fullName evidence="2">Uncharacterized protein</fullName>
    </submittedName>
</protein>
<organism evidence="2">
    <name type="scientific">bioreactor metagenome</name>
    <dbReference type="NCBI Taxonomy" id="1076179"/>
    <lineage>
        <taxon>unclassified sequences</taxon>
        <taxon>metagenomes</taxon>
        <taxon>ecological metagenomes</taxon>
    </lineage>
</organism>
<feature type="compositionally biased region" description="Polar residues" evidence="1">
    <location>
        <begin position="172"/>
        <end position="182"/>
    </location>
</feature>
<accession>A0A645F2H5</accession>
<feature type="compositionally biased region" description="Low complexity" evidence="1">
    <location>
        <begin position="7"/>
        <end position="24"/>
    </location>
</feature>
<dbReference type="AlphaFoldDB" id="A0A645F2H5"/>
<evidence type="ECO:0000313" key="2">
    <source>
        <dbReference type="EMBL" id="MPN08020.1"/>
    </source>
</evidence>
<comment type="caution">
    <text evidence="2">The sequence shown here is derived from an EMBL/GenBank/DDBJ whole genome shotgun (WGS) entry which is preliminary data.</text>
</comment>
<feature type="region of interest" description="Disordered" evidence="1">
    <location>
        <begin position="81"/>
        <end position="189"/>
    </location>
</feature>
<proteinExistence type="predicted"/>
<dbReference type="EMBL" id="VSSQ01054031">
    <property type="protein sequence ID" value="MPN08020.1"/>
    <property type="molecule type" value="Genomic_DNA"/>
</dbReference>
<reference evidence="2" key="1">
    <citation type="submission" date="2019-08" db="EMBL/GenBank/DDBJ databases">
        <authorList>
            <person name="Kucharzyk K."/>
            <person name="Murdoch R.W."/>
            <person name="Higgins S."/>
            <person name="Loffler F."/>
        </authorList>
    </citation>
    <scope>NUCLEOTIDE SEQUENCE</scope>
</reference>
<gene>
    <name evidence="2" type="ORF">SDC9_155296</name>
</gene>